<protein>
    <submittedName>
        <fullName evidence="1">Uncharacterized protein</fullName>
    </submittedName>
</protein>
<dbReference type="Proteomes" id="UP000244073">
    <property type="component" value="Unassembled WGS sequence"/>
</dbReference>
<organism evidence="1 2">
    <name type="scientific">Aspergillus ochraceoroseus IBT 24754</name>
    <dbReference type="NCBI Taxonomy" id="1392256"/>
    <lineage>
        <taxon>Eukaryota</taxon>
        <taxon>Fungi</taxon>
        <taxon>Dikarya</taxon>
        <taxon>Ascomycota</taxon>
        <taxon>Pezizomycotina</taxon>
        <taxon>Eurotiomycetes</taxon>
        <taxon>Eurotiomycetidae</taxon>
        <taxon>Eurotiales</taxon>
        <taxon>Aspergillaceae</taxon>
        <taxon>Aspergillus</taxon>
        <taxon>Aspergillus subgen. Nidulantes</taxon>
    </lineage>
</organism>
<dbReference type="RefSeq" id="XP_040750685.1">
    <property type="nucleotide sequence ID" value="XM_040892796.1"/>
</dbReference>
<sequence length="73" mass="8651">MGRICDIYIRYDTLLFHYFACLLSKNILSSCVRYAHLWWAIVLLGLGFENIQLKIIWGGEGDHLFMFLQRILQ</sequence>
<reference evidence="1 2" key="1">
    <citation type="journal article" date="2018" name="Proc. Natl. Acad. Sci. U.S.A.">
        <title>Linking secondary metabolites to gene clusters through genome sequencing of six diverse Aspergillus species.</title>
        <authorList>
            <person name="Kaerboelling I."/>
            <person name="Vesth T.C."/>
            <person name="Frisvad J.C."/>
            <person name="Nybo J.L."/>
            <person name="Theobald S."/>
            <person name="Kuo A."/>
            <person name="Bowyer P."/>
            <person name="Matsuda Y."/>
            <person name="Mondo S."/>
            <person name="Lyhne E.K."/>
            <person name="Kogle M.E."/>
            <person name="Clum A."/>
            <person name="Lipzen A."/>
            <person name="Salamov A."/>
            <person name="Ngan C.Y."/>
            <person name="Daum C."/>
            <person name="Chiniquy J."/>
            <person name="Barry K."/>
            <person name="LaButti K."/>
            <person name="Haridas S."/>
            <person name="Simmons B.A."/>
            <person name="Magnuson J.K."/>
            <person name="Mortensen U.H."/>
            <person name="Larsen T.O."/>
            <person name="Grigoriev I.V."/>
            <person name="Baker S.E."/>
            <person name="Andersen M.R."/>
        </authorList>
    </citation>
    <scope>NUCLEOTIDE SEQUENCE [LARGE SCALE GENOMIC DNA]</scope>
    <source>
        <strain evidence="1 2">IBT 24754</strain>
    </source>
</reference>
<name>A0A2T5LSN4_9EURO</name>
<evidence type="ECO:0000313" key="2">
    <source>
        <dbReference type="Proteomes" id="UP000244073"/>
    </source>
</evidence>
<proteinExistence type="predicted"/>
<dbReference type="GeneID" id="63809678"/>
<accession>A0A2T5LSN4</accession>
<dbReference type="EMBL" id="MSFN02000006">
    <property type="protein sequence ID" value="PTU19293.1"/>
    <property type="molecule type" value="Genomic_DNA"/>
</dbReference>
<evidence type="ECO:0000313" key="1">
    <source>
        <dbReference type="EMBL" id="PTU19293.1"/>
    </source>
</evidence>
<comment type="caution">
    <text evidence="1">The sequence shown here is derived from an EMBL/GenBank/DDBJ whole genome shotgun (WGS) entry which is preliminary data.</text>
</comment>
<dbReference type="AlphaFoldDB" id="A0A2T5LSN4"/>
<dbReference type="VEuPathDB" id="FungiDB:P175DRAFT_0296297"/>
<gene>
    <name evidence="1" type="ORF">P175DRAFT_0296297</name>
</gene>